<evidence type="ECO:0000313" key="1">
    <source>
        <dbReference type="EMBL" id="KAG6772985.1"/>
    </source>
</evidence>
<name>A0A8X8D0A0_POPTO</name>
<dbReference type="AlphaFoldDB" id="A0A8X8D0A0"/>
<dbReference type="EMBL" id="JAAWWB010000011">
    <property type="protein sequence ID" value="KAG6772985.1"/>
    <property type="molecule type" value="Genomic_DNA"/>
</dbReference>
<protein>
    <submittedName>
        <fullName evidence="1">Uncharacterized protein</fullName>
    </submittedName>
</protein>
<dbReference type="OrthoDB" id="1737613at2759"/>
<reference evidence="1" key="1">
    <citation type="journal article" date="2020" name="bioRxiv">
        <title>Hybrid origin of Populus tomentosa Carr. identified through genome sequencing and phylogenomic analysis.</title>
        <authorList>
            <person name="An X."/>
            <person name="Gao K."/>
            <person name="Chen Z."/>
            <person name="Li J."/>
            <person name="Yang X."/>
            <person name="Yang X."/>
            <person name="Zhou J."/>
            <person name="Guo T."/>
            <person name="Zhao T."/>
            <person name="Huang S."/>
            <person name="Miao D."/>
            <person name="Khan W.U."/>
            <person name="Rao P."/>
            <person name="Ye M."/>
            <person name="Lei B."/>
            <person name="Liao W."/>
            <person name="Wang J."/>
            <person name="Ji L."/>
            <person name="Li Y."/>
            <person name="Guo B."/>
            <person name="Mustafa N.S."/>
            <person name="Li S."/>
            <person name="Yun Q."/>
            <person name="Keller S.R."/>
            <person name="Mao J."/>
            <person name="Zhang R."/>
            <person name="Strauss S.H."/>
        </authorList>
    </citation>
    <scope>NUCLEOTIDE SEQUENCE</scope>
    <source>
        <strain evidence="1">GM15</strain>
        <tissue evidence="1">Leaf</tissue>
    </source>
</reference>
<accession>A0A8X8D0A0</accession>
<sequence>MAMIRHSFDKDVLFEGNSSVKKIILNRPQKLNCINHHMVDRSFLPSTAGLVCQLVFWNQESRLSVPSLMAMIRHSFDKDVNQAHALSIFISLLPHFLAISNQKRFAAESNA</sequence>
<gene>
    <name evidence="1" type="ORF">POTOM_024417</name>
</gene>
<proteinExistence type="predicted"/>
<keyword evidence="2" id="KW-1185">Reference proteome</keyword>
<organism evidence="1 2">
    <name type="scientific">Populus tomentosa</name>
    <name type="common">Chinese white poplar</name>
    <dbReference type="NCBI Taxonomy" id="118781"/>
    <lineage>
        <taxon>Eukaryota</taxon>
        <taxon>Viridiplantae</taxon>
        <taxon>Streptophyta</taxon>
        <taxon>Embryophyta</taxon>
        <taxon>Tracheophyta</taxon>
        <taxon>Spermatophyta</taxon>
        <taxon>Magnoliopsida</taxon>
        <taxon>eudicotyledons</taxon>
        <taxon>Gunneridae</taxon>
        <taxon>Pentapetalae</taxon>
        <taxon>rosids</taxon>
        <taxon>fabids</taxon>
        <taxon>Malpighiales</taxon>
        <taxon>Salicaceae</taxon>
        <taxon>Saliceae</taxon>
        <taxon>Populus</taxon>
    </lineage>
</organism>
<dbReference type="Proteomes" id="UP000886885">
    <property type="component" value="Chromosome 6A"/>
</dbReference>
<comment type="caution">
    <text evidence="1">The sequence shown here is derived from an EMBL/GenBank/DDBJ whole genome shotgun (WGS) entry which is preliminary data.</text>
</comment>
<evidence type="ECO:0000313" key="2">
    <source>
        <dbReference type="Proteomes" id="UP000886885"/>
    </source>
</evidence>